<evidence type="ECO:0000313" key="1">
    <source>
        <dbReference type="EMBL" id="GIY16774.1"/>
    </source>
</evidence>
<name>A0AAV4R578_9ARAC</name>
<protein>
    <submittedName>
        <fullName evidence="1">Uncharacterized protein</fullName>
    </submittedName>
</protein>
<dbReference type="EMBL" id="BPLQ01005721">
    <property type="protein sequence ID" value="GIY16774.1"/>
    <property type="molecule type" value="Genomic_DNA"/>
</dbReference>
<dbReference type="AlphaFoldDB" id="A0AAV4R578"/>
<gene>
    <name evidence="1" type="ORF">CDAR_558171</name>
</gene>
<evidence type="ECO:0000313" key="2">
    <source>
        <dbReference type="Proteomes" id="UP001054837"/>
    </source>
</evidence>
<proteinExistence type="predicted"/>
<keyword evidence="2" id="KW-1185">Reference proteome</keyword>
<reference evidence="1 2" key="1">
    <citation type="submission" date="2021-06" db="EMBL/GenBank/DDBJ databases">
        <title>Caerostris darwini draft genome.</title>
        <authorList>
            <person name="Kono N."/>
            <person name="Arakawa K."/>
        </authorList>
    </citation>
    <scope>NUCLEOTIDE SEQUENCE [LARGE SCALE GENOMIC DNA]</scope>
</reference>
<comment type="caution">
    <text evidence="1">The sequence shown here is derived from an EMBL/GenBank/DDBJ whole genome shotgun (WGS) entry which is preliminary data.</text>
</comment>
<organism evidence="1 2">
    <name type="scientific">Caerostris darwini</name>
    <dbReference type="NCBI Taxonomy" id="1538125"/>
    <lineage>
        <taxon>Eukaryota</taxon>
        <taxon>Metazoa</taxon>
        <taxon>Ecdysozoa</taxon>
        <taxon>Arthropoda</taxon>
        <taxon>Chelicerata</taxon>
        <taxon>Arachnida</taxon>
        <taxon>Araneae</taxon>
        <taxon>Araneomorphae</taxon>
        <taxon>Entelegynae</taxon>
        <taxon>Araneoidea</taxon>
        <taxon>Araneidae</taxon>
        <taxon>Caerostris</taxon>
    </lineage>
</organism>
<dbReference type="Proteomes" id="UP001054837">
    <property type="component" value="Unassembled WGS sequence"/>
</dbReference>
<accession>A0AAV4R578</accession>
<sequence>MSDVILIIAVRVKNLEMRGGPLISSHRSVSLSQRRDLPRRSVHEHESRRGEFSWARGIPTGVLVGAQQKAAYPALVCFRFRSALLERESAKKWQDLQTAGFGQIEREKRSGKGREGGRWELGKLVGVKHRRASGEETAVSDFLSRSNVTVAHSQLPPAQVTEAPPPEFQRLINHASCRAPCLTPYRKHPPPFPSPLAFSVFLFLQSTMFCEGPAFKSWYFPILLSDITLTRDENVFFCDNGCTRDGVSFVSPKSLYLWSMKKLTDIFKIIFEMKVIY</sequence>